<dbReference type="EMBL" id="VSSQ01051490">
    <property type="protein sequence ID" value="MPN05592.1"/>
    <property type="molecule type" value="Genomic_DNA"/>
</dbReference>
<keyword evidence="2" id="KW-0378">Hydrolase</keyword>
<dbReference type="PANTHER" id="PTHR43213:SF5">
    <property type="entry name" value="BIFUNCTIONAL DTTP_UTP PYROPHOSPHATASE_METHYLTRANSFERASE PROTEIN-RELATED"/>
    <property type="match status" value="1"/>
</dbReference>
<evidence type="ECO:0000256" key="2">
    <source>
        <dbReference type="ARBA" id="ARBA00022801"/>
    </source>
</evidence>
<evidence type="ECO:0000313" key="3">
    <source>
        <dbReference type="EMBL" id="MPN05592.1"/>
    </source>
</evidence>
<dbReference type="Pfam" id="PF02545">
    <property type="entry name" value="Maf"/>
    <property type="match status" value="1"/>
</dbReference>
<proteinExistence type="predicted"/>
<protein>
    <submittedName>
        <fullName evidence="3">Septum formation protein Maf</fullName>
    </submittedName>
</protein>
<dbReference type="InterPro" id="IPR029001">
    <property type="entry name" value="ITPase-like_fam"/>
</dbReference>
<organism evidence="3">
    <name type="scientific">bioreactor metagenome</name>
    <dbReference type="NCBI Taxonomy" id="1076179"/>
    <lineage>
        <taxon>unclassified sequences</taxon>
        <taxon>metagenomes</taxon>
        <taxon>ecological metagenomes</taxon>
    </lineage>
</organism>
<evidence type="ECO:0000256" key="1">
    <source>
        <dbReference type="ARBA" id="ARBA00001968"/>
    </source>
</evidence>
<accession>A0A645EWI4</accession>
<comment type="cofactor">
    <cofactor evidence="1">
        <name>a divalent metal cation</name>
        <dbReference type="ChEBI" id="CHEBI:60240"/>
    </cofactor>
</comment>
<dbReference type="AlphaFoldDB" id="A0A645EWI4"/>
<dbReference type="GO" id="GO:0047429">
    <property type="term" value="F:nucleoside triphosphate diphosphatase activity"/>
    <property type="evidence" value="ECO:0007669"/>
    <property type="project" value="InterPro"/>
</dbReference>
<reference evidence="3" key="1">
    <citation type="submission" date="2019-08" db="EMBL/GenBank/DDBJ databases">
        <authorList>
            <person name="Kucharzyk K."/>
            <person name="Murdoch R.W."/>
            <person name="Higgins S."/>
            <person name="Loffler F."/>
        </authorList>
    </citation>
    <scope>NUCLEOTIDE SEQUENCE</scope>
</reference>
<dbReference type="Gene3D" id="3.90.950.10">
    <property type="match status" value="1"/>
</dbReference>
<gene>
    <name evidence="3" type="primary">maf_39</name>
    <name evidence="3" type="ORF">SDC9_152843</name>
</gene>
<comment type="caution">
    <text evidence="3">The sequence shown here is derived from an EMBL/GenBank/DDBJ whole genome shotgun (WGS) entry which is preliminary data.</text>
</comment>
<dbReference type="InterPro" id="IPR003697">
    <property type="entry name" value="Maf-like"/>
</dbReference>
<name>A0A645EWI4_9ZZZZ</name>
<sequence length="100" mass="10936">MLEALSGRTHEVHTGVCIWYKGRVDCFSQMAKVTFAGMDKQEIADYVASGEPDDKAGAYGIQGLGARFIARIEGDYYSVMGLPVQALYQALRQKGLLTSL</sequence>
<dbReference type="SUPFAM" id="SSF52972">
    <property type="entry name" value="ITPase-like"/>
    <property type="match status" value="1"/>
</dbReference>
<dbReference type="PANTHER" id="PTHR43213">
    <property type="entry name" value="BIFUNCTIONAL DTTP/UTP PYROPHOSPHATASE/METHYLTRANSFERASE PROTEIN-RELATED"/>
    <property type="match status" value="1"/>
</dbReference>